<feature type="region of interest" description="Disordered" evidence="1">
    <location>
        <begin position="445"/>
        <end position="470"/>
    </location>
</feature>
<gene>
    <name evidence="2" type="primary">Contig5024.g5375</name>
    <name evidence="2" type="ORF">STYLEM_17540</name>
</gene>
<evidence type="ECO:0000313" key="2">
    <source>
        <dbReference type="EMBL" id="CDW88419.1"/>
    </source>
</evidence>
<reference evidence="2 3" key="1">
    <citation type="submission" date="2014-06" db="EMBL/GenBank/DDBJ databases">
        <authorList>
            <person name="Swart Estienne"/>
        </authorList>
    </citation>
    <scope>NUCLEOTIDE SEQUENCE [LARGE SCALE GENOMIC DNA]</scope>
    <source>
        <strain evidence="2 3">130c</strain>
    </source>
</reference>
<evidence type="ECO:0000313" key="3">
    <source>
        <dbReference type="Proteomes" id="UP000039865"/>
    </source>
</evidence>
<proteinExistence type="predicted"/>
<dbReference type="Proteomes" id="UP000039865">
    <property type="component" value="Unassembled WGS sequence"/>
</dbReference>
<name>A0A078B1P5_STYLE</name>
<dbReference type="EMBL" id="CCKQ01016545">
    <property type="protein sequence ID" value="CDW88419.1"/>
    <property type="molecule type" value="Genomic_DNA"/>
</dbReference>
<protein>
    <submittedName>
        <fullName evidence="2">Uncharacterized protein</fullName>
    </submittedName>
</protein>
<dbReference type="AlphaFoldDB" id="A0A078B1P5"/>
<accession>A0A078B1P5</accession>
<keyword evidence="3" id="KW-1185">Reference proteome</keyword>
<organism evidence="2 3">
    <name type="scientific">Stylonychia lemnae</name>
    <name type="common">Ciliate</name>
    <dbReference type="NCBI Taxonomy" id="5949"/>
    <lineage>
        <taxon>Eukaryota</taxon>
        <taxon>Sar</taxon>
        <taxon>Alveolata</taxon>
        <taxon>Ciliophora</taxon>
        <taxon>Intramacronucleata</taxon>
        <taxon>Spirotrichea</taxon>
        <taxon>Stichotrichia</taxon>
        <taxon>Sporadotrichida</taxon>
        <taxon>Oxytrichidae</taxon>
        <taxon>Stylonychinae</taxon>
        <taxon>Stylonychia</taxon>
    </lineage>
</organism>
<evidence type="ECO:0000256" key="1">
    <source>
        <dbReference type="SAM" id="MobiDB-lite"/>
    </source>
</evidence>
<dbReference type="InParanoid" id="A0A078B1P5"/>
<feature type="compositionally biased region" description="Polar residues" evidence="1">
    <location>
        <begin position="445"/>
        <end position="465"/>
    </location>
</feature>
<sequence length="525" mass="62436">MQQCAFNTQDPKIGFETLKKKSFILRYKGQQIADKAYFLSIRAWLKLNNIFKDSPGPQVYIYRMQLIGELNQQYDLNPLIISCSFNLNHGQYQIMTNFSLQMKLCEFKRMVSSIMNMSACQTNIQFQSQCLEQNKDQCKMSQKLSELGFQNLNVVQVIEKLYQDELKCFEQDKNLIPQTRSEQNNEVQMIGCQFQRDQDQFNANISGTNGQNQESFQNRIDVNQFKEDSEMTQLPLDPQDYIQSGLFEVEKTNRNEYRAEVNNYYQENQQMDYQQDLNIDFRKYNPNLETSQIKRRNSLFNQCFDQQTPMELSYQQQFFQPQSWFQSFDEYKMQNKIQELEKQAQLRTDKLQEFISQQQKAHSIIQKGKLDPKSLKINLPYLRLGKINKNLAQLQQRMIDQNMITKIDHRYYKGNQTQIEVQNHCEFKIQKLNCRDYQKDQGFKNNGQLSLPNDFKFNSSKQEGYQQQNNQWQRKRNFQQMNTDCSYNSSDQNIISTSFISLSDQASNKRRCLNDRSITKSNVEQ</sequence>